<dbReference type="AlphaFoldDB" id="A0A8C0W5Q5"/>
<keyword evidence="1" id="KW-0732">Signal</keyword>
<reference evidence="2" key="1">
    <citation type="submission" date="2023-09" db="UniProtKB">
        <authorList>
            <consortium name="Ensembl"/>
        </authorList>
    </citation>
    <scope>IDENTIFICATION</scope>
</reference>
<evidence type="ECO:0000313" key="2">
    <source>
        <dbReference type="Ensembl" id="ENSCCNP00000004578.1"/>
    </source>
</evidence>
<accession>A0A8C0W5Q5</accession>
<feature type="chain" id="PRO_5033997413" evidence="1">
    <location>
        <begin position="18"/>
        <end position="104"/>
    </location>
</feature>
<proteinExistence type="predicted"/>
<evidence type="ECO:0000256" key="1">
    <source>
        <dbReference type="SAM" id="SignalP"/>
    </source>
</evidence>
<name>A0A8C0W5Q5_CASCN</name>
<dbReference type="Ensembl" id="ENSCCNT00000006024.1">
    <property type="protein sequence ID" value="ENSCCNP00000004578.1"/>
    <property type="gene ID" value="ENSCCNG00000004871.1"/>
</dbReference>
<sequence length="104" mass="11364">SGILFWLHYFALRAGLGDRMAMEAPDPLRQILDRSMQSNNLYQRPLPASGIPYSCSSGLCGCTSCLLGPLPHLSSFALQSVHSLLSPLGSHCIGFQEVFVRGWL</sequence>
<protein>
    <submittedName>
        <fullName evidence="2">Uncharacterized protein</fullName>
    </submittedName>
</protein>
<feature type="signal peptide" evidence="1">
    <location>
        <begin position="1"/>
        <end position="17"/>
    </location>
</feature>
<organism evidence="2">
    <name type="scientific">Castor canadensis</name>
    <name type="common">American beaver</name>
    <dbReference type="NCBI Taxonomy" id="51338"/>
    <lineage>
        <taxon>Eukaryota</taxon>
        <taxon>Metazoa</taxon>
        <taxon>Chordata</taxon>
        <taxon>Craniata</taxon>
        <taxon>Vertebrata</taxon>
        <taxon>Euteleostomi</taxon>
        <taxon>Mammalia</taxon>
        <taxon>Eutheria</taxon>
        <taxon>Euarchontoglires</taxon>
        <taxon>Glires</taxon>
        <taxon>Rodentia</taxon>
        <taxon>Castorimorpha</taxon>
        <taxon>Castoridae</taxon>
        <taxon>Castor</taxon>
    </lineage>
</organism>